<name>A0A1H2LXA0_9PSED</name>
<evidence type="ECO:0000313" key="1">
    <source>
        <dbReference type="EMBL" id="SDU85607.1"/>
    </source>
</evidence>
<sequence>MATKTSKRAGESSTTVSVGIRIDPKIKFALDIMGRLQKRSLTAVIEWSISQAIANQATDFDGGTLASSIDKIWSTDEAVRMVNLAINMPEALTYDELRVWETIRSSAYFWDVYPDGSFGDNFNRLELNLIRSHWALIQSHVEKHKSSPTVVPIYDDDFMPDDIPF</sequence>
<gene>
    <name evidence="1" type="ORF">SAMN05216202_0642</name>
</gene>
<organism evidence="1 2">
    <name type="scientific">Pseudomonas mucidolens</name>
    <dbReference type="NCBI Taxonomy" id="46679"/>
    <lineage>
        <taxon>Bacteria</taxon>
        <taxon>Pseudomonadati</taxon>
        <taxon>Pseudomonadota</taxon>
        <taxon>Gammaproteobacteria</taxon>
        <taxon>Pseudomonadales</taxon>
        <taxon>Pseudomonadaceae</taxon>
        <taxon>Pseudomonas</taxon>
    </lineage>
</organism>
<reference evidence="2" key="1">
    <citation type="submission" date="2016-10" db="EMBL/GenBank/DDBJ databases">
        <authorList>
            <person name="Varghese N."/>
            <person name="Submissions S."/>
        </authorList>
    </citation>
    <scope>NUCLEOTIDE SEQUENCE [LARGE SCALE GENOMIC DNA]</scope>
    <source>
        <strain evidence="2">LMG 2223</strain>
    </source>
</reference>
<dbReference type="AlphaFoldDB" id="A0A1H2LXA0"/>
<dbReference type="EMBL" id="LT629802">
    <property type="protein sequence ID" value="SDU85607.1"/>
    <property type="molecule type" value="Genomic_DNA"/>
</dbReference>
<evidence type="ECO:0000313" key="2">
    <source>
        <dbReference type="Proteomes" id="UP000198600"/>
    </source>
</evidence>
<keyword evidence="2" id="KW-1185">Reference proteome</keyword>
<dbReference type="RefSeq" id="WP_084379461.1">
    <property type="nucleotide sequence ID" value="NZ_LS483433.1"/>
</dbReference>
<accession>A0A1H2LXA0</accession>
<proteinExistence type="predicted"/>
<dbReference type="Proteomes" id="UP000198600">
    <property type="component" value="Chromosome I"/>
</dbReference>
<protein>
    <submittedName>
        <fullName evidence="1">Uncharacterized protein</fullName>
    </submittedName>
</protein>
<dbReference type="OrthoDB" id="7030385at2"/>